<keyword evidence="3" id="KW-1185">Reference proteome</keyword>
<protein>
    <recommendedName>
        <fullName evidence="1">PiggyBac transposable element-derived protein domain-containing protein</fullName>
    </recommendedName>
</protein>
<evidence type="ECO:0000313" key="3">
    <source>
        <dbReference type="Proteomes" id="UP000265100"/>
    </source>
</evidence>
<evidence type="ECO:0000259" key="1">
    <source>
        <dbReference type="Pfam" id="PF13843"/>
    </source>
</evidence>
<reference evidence="2 3" key="1">
    <citation type="submission" date="2018-05" db="EMBL/GenBank/DDBJ databases">
        <authorList>
            <person name="Datahose"/>
        </authorList>
    </citation>
    <scope>NUCLEOTIDE SEQUENCE</scope>
</reference>
<accession>A0AAX7T7S3</accession>
<dbReference type="InterPro" id="IPR029526">
    <property type="entry name" value="PGBD"/>
</dbReference>
<proteinExistence type="predicted"/>
<reference evidence="2" key="4">
    <citation type="submission" date="2025-09" db="UniProtKB">
        <authorList>
            <consortium name="Ensembl"/>
        </authorList>
    </citation>
    <scope>IDENTIFICATION</scope>
</reference>
<name>A0AAX7T7S3_ASTCA</name>
<dbReference type="PANTHER" id="PTHR46599">
    <property type="entry name" value="PIGGYBAC TRANSPOSABLE ELEMENT-DERIVED PROTEIN 4"/>
    <property type="match status" value="1"/>
</dbReference>
<sequence>MRITDPKSTFALFLTDEMVMIIASMTNLQGRRTIEDWRDLDADEVRAYVGLLILSGVYRSRHESLHSLFSEKTGRPIFRATMSVKRFQHITRAFRFDDKLSRPRRRGDKLAPIRRVWDIWVHRLQMLFCPDTEVCVDEQLVPFKGRCGFRQYMPKKPAKYGLKVWALCDVKTSYAWKVQVYTGKEAGEQAERSQGMRVVLELTDGLKGHTVTCDNFFTSFPLADALLKRKMALVGTIRKNKPELPPVLLQTKGREVHSSIFAFKKNHTLVSYVPRCGKNVLLLSTKHRSPSITDDKRKPKIITDYNKCKGGVDNLDEAAGSYTCRRRTARWPVALFHHLLDVSLYNGYILWKETDPSWHRAKSYRRRLYIEEVGEMLVQPWIVKRGYLPRSSLAADVVRSAQAAAAGPSSGTQMKSRRQCQFCSDKRRRVVTTCCHCGKVACRDHSLSICKICST</sequence>
<organism evidence="2 3">
    <name type="scientific">Astatotilapia calliptera</name>
    <name type="common">Eastern happy</name>
    <name type="synonym">Chromis callipterus</name>
    <dbReference type="NCBI Taxonomy" id="8154"/>
    <lineage>
        <taxon>Eukaryota</taxon>
        <taxon>Metazoa</taxon>
        <taxon>Chordata</taxon>
        <taxon>Craniata</taxon>
        <taxon>Vertebrata</taxon>
        <taxon>Euteleostomi</taxon>
        <taxon>Actinopterygii</taxon>
        <taxon>Neopterygii</taxon>
        <taxon>Teleostei</taxon>
        <taxon>Neoteleostei</taxon>
        <taxon>Acanthomorphata</taxon>
        <taxon>Ovalentaria</taxon>
        <taxon>Cichlomorphae</taxon>
        <taxon>Cichliformes</taxon>
        <taxon>Cichlidae</taxon>
        <taxon>African cichlids</taxon>
        <taxon>Pseudocrenilabrinae</taxon>
        <taxon>Haplochromini</taxon>
        <taxon>Astatotilapia</taxon>
    </lineage>
</organism>
<reference evidence="2" key="3">
    <citation type="submission" date="2025-08" db="UniProtKB">
        <authorList>
            <consortium name="Ensembl"/>
        </authorList>
    </citation>
    <scope>IDENTIFICATION</scope>
</reference>
<dbReference type="GeneTree" id="ENSGT00510000049866"/>
<dbReference type="Pfam" id="PF13843">
    <property type="entry name" value="DDE_Tnp_1_7"/>
    <property type="match status" value="1"/>
</dbReference>
<dbReference type="PANTHER" id="PTHR46599:SF6">
    <property type="entry name" value="DUAL SPECIFICITY PHOSPHATASE 26"/>
    <property type="match status" value="1"/>
</dbReference>
<feature type="domain" description="PiggyBac transposable element-derived protein" evidence="1">
    <location>
        <begin position="5"/>
        <end position="348"/>
    </location>
</feature>
<evidence type="ECO:0000313" key="2">
    <source>
        <dbReference type="Ensembl" id="ENSACLP00000052944.1"/>
    </source>
</evidence>
<reference evidence="3" key="2">
    <citation type="submission" date="2023-03" db="EMBL/GenBank/DDBJ databases">
        <authorList>
            <consortium name="Wellcome Sanger Institute Data Sharing"/>
        </authorList>
    </citation>
    <scope>NUCLEOTIDE SEQUENCE [LARGE SCALE GENOMIC DNA]</scope>
</reference>
<dbReference type="Proteomes" id="UP000265100">
    <property type="component" value="Chromosome 6"/>
</dbReference>
<dbReference type="AlphaFoldDB" id="A0AAX7T7S3"/>
<dbReference type="Ensembl" id="ENSACLT00000088201.1">
    <property type="protein sequence ID" value="ENSACLP00000052944.1"/>
    <property type="gene ID" value="ENSACLG00000034835.1"/>
</dbReference>